<reference evidence="2" key="1">
    <citation type="journal article" date="2022" name="bioRxiv">
        <title>Genomics of Preaxostyla Flagellates Illuminates Evolutionary Transitions and the Path Towards Mitochondrial Loss.</title>
        <authorList>
            <person name="Novak L.V.F."/>
            <person name="Treitli S.C."/>
            <person name="Pyrih J."/>
            <person name="Halakuc P."/>
            <person name="Pipaliya S.V."/>
            <person name="Vacek V."/>
            <person name="Brzon O."/>
            <person name="Soukal P."/>
            <person name="Eme L."/>
            <person name="Dacks J.B."/>
            <person name="Karnkowska A."/>
            <person name="Elias M."/>
            <person name="Hampl V."/>
        </authorList>
    </citation>
    <scope>NUCLEOTIDE SEQUENCE</scope>
    <source>
        <strain evidence="2">RCP-MX</strain>
    </source>
</reference>
<feature type="region of interest" description="Disordered" evidence="1">
    <location>
        <begin position="122"/>
        <end position="141"/>
    </location>
</feature>
<gene>
    <name evidence="2" type="ORF">PAPYR_6044</name>
</gene>
<sequence>MICYPSYAMPSGAANTRSPATTTAAINIGGTSPTWVETSHPLSLALCPRLALHANITPSGYCHPPPSDGPATPVQLAHPHDDGAHGFTITPGDSNWEVPERRPPYAGVRATNCRRDDITPSHCAHHPAGGASTPGYEPPTALLHSGHGPVPGSPSPATCASRRRGEYTQATIQCAAWGRGDPEPARGEQENGHWLGLLPRGGYDRVVVVVVRWL</sequence>
<dbReference type="Proteomes" id="UP001141327">
    <property type="component" value="Unassembled WGS sequence"/>
</dbReference>
<name>A0ABQ8UG29_9EUKA</name>
<organism evidence="2 3">
    <name type="scientific">Paratrimastix pyriformis</name>
    <dbReference type="NCBI Taxonomy" id="342808"/>
    <lineage>
        <taxon>Eukaryota</taxon>
        <taxon>Metamonada</taxon>
        <taxon>Preaxostyla</taxon>
        <taxon>Paratrimastigidae</taxon>
        <taxon>Paratrimastix</taxon>
    </lineage>
</organism>
<accession>A0ABQ8UG29</accession>
<evidence type="ECO:0000256" key="1">
    <source>
        <dbReference type="SAM" id="MobiDB-lite"/>
    </source>
</evidence>
<keyword evidence="3" id="KW-1185">Reference proteome</keyword>
<proteinExistence type="predicted"/>
<dbReference type="EMBL" id="JAPMOS010000032">
    <property type="protein sequence ID" value="KAJ4458229.1"/>
    <property type="molecule type" value="Genomic_DNA"/>
</dbReference>
<evidence type="ECO:0000313" key="3">
    <source>
        <dbReference type="Proteomes" id="UP001141327"/>
    </source>
</evidence>
<protein>
    <submittedName>
        <fullName evidence="2">Uncharacterized protein</fullName>
    </submittedName>
</protein>
<comment type="caution">
    <text evidence="2">The sequence shown here is derived from an EMBL/GenBank/DDBJ whole genome shotgun (WGS) entry which is preliminary data.</text>
</comment>
<evidence type="ECO:0000313" key="2">
    <source>
        <dbReference type="EMBL" id="KAJ4458229.1"/>
    </source>
</evidence>